<dbReference type="EMBL" id="LAZP02000180">
    <property type="protein sequence ID" value="PFH59695.1"/>
    <property type="molecule type" value="Genomic_DNA"/>
</dbReference>
<keyword evidence="1 2" id="KW-0732">Signal</keyword>
<dbReference type="PANTHER" id="PTHR32208:SF105">
    <property type="entry name" value="COPPER RADICAL OXIDASE"/>
    <property type="match status" value="1"/>
</dbReference>
<gene>
    <name evidence="4" type="ORF">XA68_12018</name>
</gene>
<dbReference type="CDD" id="cd02851">
    <property type="entry name" value="E_set_GO_C"/>
    <property type="match status" value="1"/>
</dbReference>
<organism evidence="4 5">
    <name type="scientific">Ophiocordyceps unilateralis</name>
    <name type="common">Zombie-ant fungus</name>
    <name type="synonym">Torrubia unilateralis</name>
    <dbReference type="NCBI Taxonomy" id="268505"/>
    <lineage>
        <taxon>Eukaryota</taxon>
        <taxon>Fungi</taxon>
        <taxon>Dikarya</taxon>
        <taxon>Ascomycota</taxon>
        <taxon>Pezizomycotina</taxon>
        <taxon>Sordariomycetes</taxon>
        <taxon>Hypocreomycetidae</taxon>
        <taxon>Hypocreales</taxon>
        <taxon>Ophiocordycipitaceae</taxon>
        <taxon>Ophiocordyceps</taxon>
    </lineage>
</organism>
<dbReference type="PROSITE" id="PS51212">
    <property type="entry name" value="WSC"/>
    <property type="match status" value="3"/>
</dbReference>
<reference evidence="4 5" key="1">
    <citation type="journal article" date="2015" name="BMC Genomics">
        <title>Gene expression during zombie ant biting behavior reflects the complexity underlying fungal parasitic behavioral manipulation.</title>
        <authorList>
            <person name="de Bekker C."/>
            <person name="Ohm R.A."/>
            <person name="Loreto R.G."/>
            <person name="Sebastian A."/>
            <person name="Albert I."/>
            <person name="Merrow M."/>
            <person name="Brachmann A."/>
            <person name="Hughes D.P."/>
        </authorList>
    </citation>
    <scope>NUCLEOTIDE SEQUENCE [LARGE SCALE GENOMIC DNA]</scope>
    <source>
        <strain evidence="4 5">SC16a</strain>
    </source>
</reference>
<comment type="caution">
    <text evidence="4">The sequence shown here is derived from an EMBL/GenBank/DDBJ whole genome shotgun (WGS) entry which is preliminary data.</text>
</comment>
<dbReference type="InterPro" id="IPR037293">
    <property type="entry name" value="Gal_Oxidase_central_sf"/>
</dbReference>
<dbReference type="InterPro" id="IPR015202">
    <property type="entry name" value="GO-like_E_set"/>
</dbReference>
<dbReference type="SMART" id="SM00321">
    <property type="entry name" value="WSC"/>
    <property type="match status" value="3"/>
</dbReference>
<evidence type="ECO:0000259" key="3">
    <source>
        <dbReference type="PROSITE" id="PS51212"/>
    </source>
</evidence>
<feature type="signal peptide" evidence="2">
    <location>
        <begin position="1"/>
        <end position="21"/>
    </location>
</feature>
<reference evidence="4 5" key="2">
    <citation type="journal article" date="2017" name="Sci. Rep.">
        <title>Ant-infecting Ophiocordyceps genomes reveal a high diversity of potential behavioral manipulation genes and a possible major role for enterotoxins.</title>
        <authorList>
            <person name="de Bekker C."/>
            <person name="Ohm R.A."/>
            <person name="Evans H.C."/>
            <person name="Brachmann A."/>
            <person name="Hughes D.P."/>
        </authorList>
    </citation>
    <scope>NUCLEOTIDE SEQUENCE [LARGE SCALE GENOMIC DNA]</scope>
    <source>
        <strain evidence="4 5">SC16a</strain>
    </source>
</reference>
<dbReference type="InterPro" id="IPR013783">
    <property type="entry name" value="Ig-like_fold"/>
</dbReference>
<dbReference type="SUPFAM" id="SSF50965">
    <property type="entry name" value="Galactose oxidase, central domain"/>
    <property type="match status" value="1"/>
</dbReference>
<name>A0A2A9PDW4_OPHUN</name>
<evidence type="ECO:0000256" key="2">
    <source>
        <dbReference type="SAM" id="SignalP"/>
    </source>
</evidence>
<protein>
    <recommendedName>
        <fullName evidence="3">WSC domain-containing protein</fullName>
    </recommendedName>
</protein>
<dbReference type="InterPro" id="IPR002889">
    <property type="entry name" value="WSC_carb-bd"/>
</dbReference>
<dbReference type="InterPro" id="IPR011043">
    <property type="entry name" value="Gal_Oxase/kelch_b-propeller"/>
</dbReference>
<dbReference type="AlphaFoldDB" id="A0A2A9PDW4"/>
<evidence type="ECO:0000256" key="1">
    <source>
        <dbReference type="ARBA" id="ARBA00022729"/>
    </source>
</evidence>
<dbReference type="Pfam" id="PF07250">
    <property type="entry name" value="Glyoxal_oxid_N"/>
    <property type="match status" value="1"/>
</dbReference>
<feature type="domain" description="WSC" evidence="3">
    <location>
        <begin position="48"/>
        <end position="140"/>
    </location>
</feature>
<dbReference type="Proteomes" id="UP000037136">
    <property type="component" value="Unassembled WGS sequence"/>
</dbReference>
<feature type="domain" description="WSC" evidence="3">
    <location>
        <begin position="158"/>
        <end position="252"/>
    </location>
</feature>
<evidence type="ECO:0000313" key="4">
    <source>
        <dbReference type="EMBL" id="PFH59695.1"/>
    </source>
</evidence>
<dbReference type="Gene3D" id="2.130.10.80">
    <property type="entry name" value="Galactose oxidase/kelch, beta-propeller"/>
    <property type="match status" value="1"/>
</dbReference>
<dbReference type="SUPFAM" id="SSF81296">
    <property type="entry name" value="E set domains"/>
    <property type="match status" value="1"/>
</dbReference>
<proteinExistence type="predicted"/>
<dbReference type="Pfam" id="PF09118">
    <property type="entry name" value="GO-like_E_set"/>
    <property type="match status" value="1"/>
</dbReference>
<dbReference type="PANTHER" id="PTHR32208">
    <property type="entry name" value="SECRETED PROTEIN-RELATED"/>
    <property type="match status" value="1"/>
</dbReference>
<dbReference type="Gene3D" id="2.60.40.10">
    <property type="entry name" value="Immunoglobulins"/>
    <property type="match status" value="1"/>
</dbReference>
<evidence type="ECO:0000313" key="5">
    <source>
        <dbReference type="Proteomes" id="UP000037136"/>
    </source>
</evidence>
<feature type="chain" id="PRO_5013174092" description="WSC domain-containing protein" evidence="2">
    <location>
        <begin position="22"/>
        <end position="891"/>
    </location>
</feature>
<feature type="domain" description="WSC" evidence="3">
    <location>
        <begin position="268"/>
        <end position="365"/>
    </location>
</feature>
<dbReference type="Pfam" id="PF01822">
    <property type="entry name" value="WSC"/>
    <property type="match status" value="3"/>
</dbReference>
<dbReference type="OrthoDB" id="2019572at2759"/>
<keyword evidence="5" id="KW-1185">Reference proteome</keyword>
<dbReference type="STRING" id="268505.A0A2A9PDW4"/>
<accession>A0A2A9PDW4</accession>
<sequence>MKGPPNFSALILLCALSLCHGAPTSTSESATATTMPRACPGQPDTVGNWMSYGCYSEASDGRTLRDKTYADDNMTLAACGSFCVEYSFFGIEYARECYCGDTLDPTATKRQGSECSMTCMGSAGCEYCGAGRRLSVYNNTRKGPTGTALPEPTELPDGWASYGCWIDGVHGRILKEQVPDDAKLTLQSCAKTCAGLGFTIAGAEYSRQCFCGNQIVNGGARAKSVSECNAACAGDRRQKCGGPARMSILSTGPPRVIAEPRIVPRLGDWAYHGCVQDNVNQRRTFFWQNFFDGNLTVETCLERCGNFKYAAAGLQYGRECYCGDPENINRAGAKLVDDKECNVPCTGNETALCGGGTRLTTYFWKGDDPLYAWDFPEAGSPEAGSYDLLIGGVCVPLMTSQAITGKVTFLEKWGTGPPNSTGAYELDLSLVDNNPKAAWRTMHVKTDIFCAGGLTLPDKAGRQLNVGGWSGSSTYGVRLYTPDGSVGVPGKNDWQEDVNVLKLQNGRWYPSAMIMANGSILVIGGEVGSNSAAVPTLEILPPTGTKPIYMEWLERTNPNNLYPYVCVLPSGGIFVAYWNEARILDETTFATIKTLPNIPGAVNDPKGGRTYPLEGAAVLLPQRAPYNEPLGVLICGGSTNGPSNAIDNCVLTYPDDADAKWTIERMPSPRVMPCMAPLPDGTYMILNGARHGVAGFGLGKDPNLNALLYDPAKPVGRRITVMANTTVARLYHSEAITLLDGRVLVSGSDPQDGVNPQEYRVETFTPPYLLRGKPRPTFTLEKTDWSHGQQLSFSLGGPAQNGDLAVSLLGSVSSTHGNSMGARTIFPDFSCSGTSCSVTAPPNKYICPPGWYQFFVLDGGVPAVGVFVRIGGDPARVGLWPKGNGFTTPGI</sequence>
<dbReference type="InterPro" id="IPR009880">
    <property type="entry name" value="Glyoxal_oxidase_N"/>
</dbReference>
<dbReference type="InterPro" id="IPR014756">
    <property type="entry name" value="Ig_E-set"/>
</dbReference>